<dbReference type="Proteomes" id="UP000805614">
    <property type="component" value="Unassembled WGS sequence"/>
</dbReference>
<gene>
    <name evidence="2" type="ORF">HKK74_33330</name>
</gene>
<evidence type="ECO:0000313" key="2">
    <source>
        <dbReference type="EMBL" id="MBC6470339.1"/>
    </source>
</evidence>
<name>A0ABR7M0K7_9ACTN</name>
<dbReference type="RefSeq" id="WP_187247385.1">
    <property type="nucleotide sequence ID" value="NZ_BAAAOK010000001.1"/>
</dbReference>
<reference evidence="2 3" key="1">
    <citation type="submission" date="2020-06" db="EMBL/GenBank/DDBJ databases">
        <title>Actinomadura xiongansis sp. nov., isolated from soil of Baiyangdian.</title>
        <authorList>
            <person name="Zhang X."/>
        </authorList>
    </citation>
    <scope>NUCLEOTIDE SEQUENCE [LARGE SCALE GENOMIC DNA]</scope>
    <source>
        <strain evidence="2 3">HBUM206468</strain>
    </source>
</reference>
<organism evidence="2 3">
    <name type="scientific">Actinomadura alba</name>
    <dbReference type="NCBI Taxonomy" id="406431"/>
    <lineage>
        <taxon>Bacteria</taxon>
        <taxon>Bacillati</taxon>
        <taxon>Actinomycetota</taxon>
        <taxon>Actinomycetes</taxon>
        <taxon>Streptosporangiales</taxon>
        <taxon>Thermomonosporaceae</taxon>
        <taxon>Actinomadura</taxon>
    </lineage>
</organism>
<dbReference type="Pfam" id="PF19054">
    <property type="entry name" value="DUF5753"/>
    <property type="match status" value="1"/>
</dbReference>
<evidence type="ECO:0000313" key="3">
    <source>
        <dbReference type="Proteomes" id="UP000805614"/>
    </source>
</evidence>
<sequence length="273" mass="31020">MPPVEYLNPDTSFKHWIASDLRFFREREGRSLSQMGLVMGCNRHTVSNIEHARDGWNMNEDQAEKLDAFLRLNGHFQRLVRYARTAHDPDWFAEYTDRESRALTIRTYRLSLIPGLFQTPEYTRALIAPPPMVADVEAVVESRMKRQEVLTRSKPPLIWVLLDEAVLSRPVGGAQVMRDQLARLREMAELPHVTIRVIPQSTGAYLGLDGSFNSLTMETGELVFVEAPGGGRLIQGSTEIREFGVRWDRIGSAQAPYRGTSCDLIAQAMERFS</sequence>
<dbReference type="EMBL" id="JABVEC010000040">
    <property type="protein sequence ID" value="MBC6470339.1"/>
    <property type="molecule type" value="Genomic_DNA"/>
</dbReference>
<protein>
    <recommendedName>
        <fullName evidence="1">DUF5753 domain-containing protein</fullName>
    </recommendedName>
</protein>
<dbReference type="InterPro" id="IPR043917">
    <property type="entry name" value="DUF5753"/>
</dbReference>
<comment type="caution">
    <text evidence="2">The sequence shown here is derived from an EMBL/GenBank/DDBJ whole genome shotgun (WGS) entry which is preliminary data.</text>
</comment>
<keyword evidence="3" id="KW-1185">Reference proteome</keyword>
<accession>A0ABR7M0K7</accession>
<feature type="domain" description="DUF5753" evidence="1">
    <location>
        <begin position="92"/>
        <end position="253"/>
    </location>
</feature>
<evidence type="ECO:0000259" key="1">
    <source>
        <dbReference type="Pfam" id="PF19054"/>
    </source>
</evidence>
<proteinExistence type="predicted"/>